<dbReference type="GO" id="GO:0003735">
    <property type="term" value="F:structural constituent of ribosome"/>
    <property type="evidence" value="ECO:0000318"/>
    <property type="project" value="GO_Central"/>
</dbReference>
<evidence type="ECO:0000313" key="4">
    <source>
        <dbReference type="EMBL" id="OTF92587.1"/>
    </source>
</evidence>
<evidence type="ECO:0000256" key="2">
    <source>
        <dbReference type="ARBA" id="ARBA00022980"/>
    </source>
</evidence>
<dbReference type="EMBL" id="CM007905">
    <property type="protein sequence ID" value="OTF92587.1"/>
    <property type="molecule type" value="Genomic_DNA"/>
</dbReference>
<gene>
    <name evidence="4" type="ORF">HannXRQ_Chr16g0523521</name>
</gene>
<evidence type="ECO:0000313" key="5">
    <source>
        <dbReference type="Proteomes" id="UP000215914"/>
    </source>
</evidence>
<organism evidence="4 5">
    <name type="scientific">Helianthus annuus</name>
    <name type="common">Common sunflower</name>
    <dbReference type="NCBI Taxonomy" id="4232"/>
    <lineage>
        <taxon>Eukaryota</taxon>
        <taxon>Viridiplantae</taxon>
        <taxon>Streptophyta</taxon>
        <taxon>Embryophyta</taxon>
        <taxon>Tracheophyta</taxon>
        <taxon>Spermatophyta</taxon>
        <taxon>Magnoliopsida</taxon>
        <taxon>eudicotyledons</taxon>
        <taxon>Gunneridae</taxon>
        <taxon>Pentapetalae</taxon>
        <taxon>asterids</taxon>
        <taxon>campanulids</taxon>
        <taxon>Asterales</taxon>
        <taxon>Asteraceae</taxon>
        <taxon>Asteroideae</taxon>
        <taxon>Heliantheae alliance</taxon>
        <taxon>Heliantheae</taxon>
        <taxon>Helianthus</taxon>
    </lineage>
</organism>
<accession>A0A251S1K3</accession>
<reference evidence="5" key="1">
    <citation type="journal article" date="2017" name="Nature">
        <title>The sunflower genome provides insights into oil metabolism, flowering and Asterid evolution.</title>
        <authorList>
            <person name="Badouin H."/>
            <person name="Gouzy J."/>
            <person name="Grassa C.J."/>
            <person name="Murat F."/>
            <person name="Staton S.E."/>
            <person name="Cottret L."/>
            <person name="Lelandais-Briere C."/>
            <person name="Owens G.L."/>
            <person name="Carrere S."/>
            <person name="Mayjonade B."/>
            <person name="Legrand L."/>
            <person name="Gill N."/>
            <person name="Kane N.C."/>
            <person name="Bowers J.E."/>
            <person name="Hubner S."/>
            <person name="Bellec A."/>
            <person name="Berard A."/>
            <person name="Berges H."/>
            <person name="Blanchet N."/>
            <person name="Boniface M.C."/>
            <person name="Brunel D."/>
            <person name="Catrice O."/>
            <person name="Chaidir N."/>
            <person name="Claudel C."/>
            <person name="Donnadieu C."/>
            <person name="Faraut T."/>
            <person name="Fievet G."/>
            <person name="Helmstetter N."/>
            <person name="King M."/>
            <person name="Knapp S.J."/>
            <person name="Lai Z."/>
            <person name="Le Paslier M.C."/>
            <person name="Lippi Y."/>
            <person name="Lorenzon L."/>
            <person name="Mandel J.R."/>
            <person name="Marage G."/>
            <person name="Marchand G."/>
            <person name="Marquand E."/>
            <person name="Bret-Mestries E."/>
            <person name="Morien E."/>
            <person name="Nambeesan S."/>
            <person name="Nguyen T."/>
            <person name="Pegot-Espagnet P."/>
            <person name="Pouilly N."/>
            <person name="Raftis F."/>
            <person name="Sallet E."/>
            <person name="Schiex T."/>
            <person name="Thomas J."/>
            <person name="Vandecasteele C."/>
            <person name="Vares D."/>
            <person name="Vear F."/>
            <person name="Vautrin S."/>
            <person name="Crespi M."/>
            <person name="Mangin B."/>
            <person name="Burke J.M."/>
            <person name="Salse J."/>
            <person name="Munos S."/>
            <person name="Vincourt P."/>
            <person name="Rieseberg L.H."/>
            <person name="Langlade N.B."/>
        </authorList>
    </citation>
    <scope>NUCLEOTIDE SEQUENCE [LARGE SCALE GENOMIC DNA]</scope>
    <source>
        <strain evidence="5">cv. SF193</strain>
    </source>
</reference>
<keyword evidence="2 4" id="KW-0689">Ribosomal protein</keyword>
<dbReference type="STRING" id="4232.A0A251S1K3"/>
<proteinExistence type="inferred from homology"/>
<dbReference type="GO" id="GO:0022627">
    <property type="term" value="C:cytosolic small ribosomal subunit"/>
    <property type="evidence" value="ECO:0000318"/>
    <property type="project" value="GO_Central"/>
</dbReference>
<keyword evidence="3" id="KW-0687">Ribonucleoprotein</keyword>
<name>A0A251S1K3_HELAN</name>
<dbReference type="SUPFAM" id="SSF50249">
    <property type="entry name" value="Nucleic acid-binding proteins"/>
    <property type="match status" value="1"/>
</dbReference>
<sequence length="125" mass="14639">MYKRNGFNDYELRIKVKCLCFRKTQGMGAGRKLKSHRRRQRWANKSYRRNSILVTNGRNLLLVHLMLRALLWRKFIRVQLIKNSKKIASFVPILQMMGHAVGDIPGVRFKVVKVFGVSLLALLKE</sequence>
<protein>
    <submittedName>
        <fullName evidence="4">Putative ribosomal protein S12/S23</fullName>
    </submittedName>
</protein>
<keyword evidence="5" id="KW-1185">Reference proteome</keyword>
<dbReference type="Gene3D" id="2.40.50.140">
    <property type="entry name" value="Nucleic acid-binding proteins"/>
    <property type="match status" value="1"/>
</dbReference>
<evidence type="ECO:0000256" key="3">
    <source>
        <dbReference type="ARBA" id="ARBA00023274"/>
    </source>
</evidence>
<dbReference type="InterPro" id="IPR006032">
    <property type="entry name" value="Ribosomal_uS12"/>
</dbReference>
<dbReference type="InterPro" id="IPR012340">
    <property type="entry name" value="NA-bd_OB-fold"/>
</dbReference>
<dbReference type="GO" id="GO:0006412">
    <property type="term" value="P:translation"/>
    <property type="evidence" value="ECO:0000318"/>
    <property type="project" value="GO_Central"/>
</dbReference>
<comment type="similarity">
    <text evidence="1">Belongs to the universal ribosomal protein uS12 family.</text>
</comment>
<dbReference type="GO" id="GO:0005840">
    <property type="term" value="C:ribosome"/>
    <property type="evidence" value="ECO:0000318"/>
    <property type="project" value="GO_Central"/>
</dbReference>
<dbReference type="Proteomes" id="UP000215914">
    <property type="component" value="Chromosome 16"/>
</dbReference>
<dbReference type="InParanoid" id="A0A251S1K3"/>
<dbReference type="AlphaFoldDB" id="A0A251S1K3"/>
<evidence type="ECO:0000256" key="1">
    <source>
        <dbReference type="ARBA" id="ARBA00005657"/>
    </source>
</evidence>
<dbReference type="Pfam" id="PF00164">
    <property type="entry name" value="Ribosom_S12_S23"/>
    <property type="match status" value="1"/>
</dbReference>